<sequence>MHSSFVLVSFIDLSSFLLSLCSRQTLQSKVDDEVYFVSESLVFGLWALRVSLGMTLGIAGDDGGFSTGLYATRPPRGFSRATRCSFIHMVKWYLGNIVAFFEYFVNHFTVQGYFFYHNNKNAILSDGQLDALFIICSMLQVPYQQLYSNIG</sequence>
<dbReference type="EMBL" id="JAIXMP010000009">
    <property type="protein sequence ID" value="KAI9268095.1"/>
    <property type="molecule type" value="Genomic_DNA"/>
</dbReference>
<feature type="chain" id="PRO_5041994429" evidence="1">
    <location>
        <begin position="22"/>
        <end position="151"/>
    </location>
</feature>
<evidence type="ECO:0000256" key="1">
    <source>
        <dbReference type="SAM" id="SignalP"/>
    </source>
</evidence>
<evidence type="ECO:0000313" key="2">
    <source>
        <dbReference type="EMBL" id="KAI9268095.1"/>
    </source>
</evidence>
<feature type="signal peptide" evidence="1">
    <location>
        <begin position="1"/>
        <end position="21"/>
    </location>
</feature>
<proteinExistence type="predicted"/>
<protein>
    <submittedName>
        <fullName evidence="2">Uncharacterized protein</fullName>
    </submittedName>
</protein>
<reference evidence="2" key="1">
    <citation type="journal article" date="2022" name="IScience">
        <title>Evolution of zygomycete secretomes and the origins of terrestrial fungal ecologies.</title>
        <authorList>
            <person name="Chang Y."/>
            <person name="Wang Y."/>
            <person name="Mondo S."/>
            <person name="Ahrendt S."/>
            <person name="Andreopoulos W."/>
            <person name="Barry K."/>
            <person name="Beard J."/>
            <person name="Benny G.L."/>
            <person name="Blankenship S."/>
            <person name="Bonito G."/>
            <person name="Cuomo C."/>
            <person name="Desiro A."/>
            <person name="Gervers K.A."/>
            <person name="Hundley H."/>
            <person name="Kuo A."/>
            <person name="LaButti K."/>
            <person name="Lang B.F."/>
            <person name="Lipzen A."/>
            <person name="O'Donnell K."/>
            <person name="Pangilinan J."/>
            <person name="Reynolds N."/>
            <person name="Sandor L."/>
            <person name="Smith M.E."/>
            <person name="Tsang A."/>
            <person name="Grigoriev I.V."/>
            <person name="Stajich J.E."/>
            <person name="Spatafora J.W."/>
        </authorList>
    </citation>
    <scope>NUCLEOTIDE SEQUENCE</scope>
    <source>
        <strain evidence="2">RSA 2281</strain>
    </source>
</reference>
<keyword evidence="1" id="KW-0732">Signal</keyword>
<gene>
    <name evidence="2" type="ORF">BDA99DRAFT_570649</name>
</gene>
<keyword evidence="3" id="KW-1185">Reference proteome</keyword>
<accession>A0AAD5KD00</accession>
<comment type="caution">
    <text evidence="2">The sequence shown here is derived from an EMBL/GenBank/DDBJ whole genome shotgun (WGS) entry which is preliminary data.</text>
</comment>
<name>A0AAD5KD00_9FUNG</name>
<dbReference type="AlphaFoldDB" id="A0AAD5KD00"/>
<dbReference type="Proteomes" id="UP001209540">
    <property type="component" value="Unassembled WGS sequence"/>
</dbReference>
<organism evidence="2 3">
    <name type="scientific">Phascolomyces articulosus</name>
    <dbReference type="NCBI Taxonomy" id="60185"/>
    <lineage>
        <taxon>Eukaryota</taxon>
        <taxon>Fungi</taxon>
        <taxon>Fungi incertae sedis</taxon>
        <taxon>Mucoromycota</taxon>
        <taxon>Mucoromycotina</taxon>
        <taxon>Mucoromycetes</taxon>
        <taxon>Mucorales</taxon>
        <taxon>Lichtheimiaceae</taxon>
        <taxon>Phascolomyces</taxon>
    </lineage>
</organism>
<evidence type="ECO:0000313" key="3">
    <source>
        <dbReference type="Proteomes" id="UP001209540"/>
    </source>
</evidence>
<reference evidence="2" key="2">
    <citation type="submission" date="2023-02" db="EMBL/GenBank/DDBJ databases">
        <authorList>
            <consortium name="DOE Joint Genome Institute"/>
            <person name="Mondo S.J."/>
            <person name="Chang Y."/>
            <person name="Wang Y."/>
            <person name="Ahrendt S."/>
            <person name="Andreopoulos W."/>
            <person name="Barry K."/>
            <person name="Beard J."/>
            <person name="Benny G.L."/>
            <person name="Blankenship S."/>
            <person name="Bonito G."/>
            <person name="Cuomo C."/>
            <person name="Desiro A."/>
            <person name="Gervers K.A."/>
            <person name="Hundley H."/>
            <person name="Kuo A."/>
            <person name="LaButti K."/>
            <person name="Lang B.F."/>
            <person name="Lipzen A."/>
            <person name="O'Donnell K."/>
            <person name="Pangilinan J."/>
            <person name="Reynolds N."/>
            <person name="Sandor L."/>
            <person name="Smith M.W."/>
            <person name="Tsang A."/>
            <person name="Grigoriev I.V."/>
            <person name="Stajich J.E."/>
            <person name="Spatafora J.W."/>
        </authorList>
    </citation>
    <scope>NUCLEOTIDE SEQUENCE</scope>
    <source>
        <strain evidence="2">RSA 2281</strain>
    </source>
</reference>